<dbReference type="Proteomes" id="UP000316639">
    <property type="component" value="Unassembled WGS sequence"/>
</dbReference>
<organism evidence="2 3">
    <name type="scientific">Lentzea tibetensis</name>
    <dbReference type="NCBI Taxonomy" id="2591470"/>
    <lineage>
        <taxon>Bacteria</taxon>
        <taxon>Bacillati</taxon>
        <taxon>Actinomycetota</taxon>
        <taxon>Actinomycetes</taxon>
        <taxon>Pseudonocardiales</taxon>
        <taxon>Pseudonocardiaceae</taxon>
        <taxon>Lentzea</taxon>
    </lineage>
</organism>
<dbReference type="AlphaFoldDB" id="A0A563F1G9"/>
<protein>
    <recommendedName>
        <fullName evidence="4">Secreted protein</fullName>
    </recommendedName>
</protein>
<feature type="chain" id="PRO_5038392486" description="Secreted protein" evidence="1">
    <location>
        <begin position="20"/>
        <end position="144"/>
    </location>
</feature>
<name>A0A563F1G9_9PSEU</name>
<accession>A0A563F1G9</accession>
<keyword evidence="1" id="KW-0732">Signal</keyword>
<comment type="caution">
    <text evidence="2">The sequence shown here is derived from an EMBL/GenBank/DDBJ whole genome shotgun (WGS) entry which is preliminary data.</text>
</comment>
<evidence type="ECO:0008006" key="4">
    <source>
        <dbReference type="Google" id="ProtNLM"/>
    </source>
</evidence>
<proteinExistence type="predicted"/>
<dbReference type="RefSeq" id="WP_146349423.1">
    <property type="nucleotide sequence ID" value="NZ_VOBR01000002.1"/>
</dbReference>
<evidence type="ECO:0000313" key="2">
    <source>
        <dbReference type="EMBL" id="TWP53827.1"/>
    </source>
</evidence>
<dbReference type="EMBL" id="VOBR01000002">
    <property type="protein sequence ID" value="TWP53827.1"/>
    <property type="molecule type" value="Genomic_DNA"/>
</dbReference>
<keyword evidence="3" id="KW-1185">Reference proteome</keyword>
<gene>
    <name evidence="2" type="ORF">FKR81_03460</name>
</gene>
<reference evidence="2 3" key="1">
    <citation type="submission" date="2019-07" db="EMBL/GenBank/DDBJ databases">
        <title>Lentzea xizangensis sp. nov., isolated from Qinghai-Tibetan Plateau Soils.</title>
        <authorList>
            <person name="Huang J."/>
        </authorList>
    </citation>
    <scope>NUCLEOTIDE SEQUENCE [LARGE SCALE GENOMIC DNA]</scope>
    <source>
        <strain evidence="2 3">FXJ1.1311</strain>
    </source>
</reference>
<sequence length="144" mass="15270">MKLRAFAVAVSVLALVALAGTGVAAAQPTIPGEVSTQSAAFSQPPQFTGYFQCFNGHVFADFTDPDGDDTRLNATLAVWRASAGGWTLHPMTNTGDTVHGVFFFIKLSDHGINAADVDWYAVGATDQAGDWSGWSMADRNCKLL</sequence>
<evidence type="ECO:0000313" key="3">
    <source>
        <dbReference type="Proteomes" id="UP000316639"/>
    </source>
</evidence>
<feature type="signal peptide" evidence="1">
    <location>
        <begin position="1"/>
        <end position="19"/>
    </location>
</feature>
<evidence type="ECO:0000256" key="1">
    <source>
        <dbReference type="SAM" id="SignalP"/>
    </source>
</evidence>